<protein>
    <recommendedName>
        <fullName evidence="5">Tight adherence protein B</fullName>
    </recommendedName>
</protein>
<accession>A0ABP6UMZ4</accession>
<evidence type="ECO:0000256" key="1">
    <source>
        <dbReference type="SAM" id="MobiDB-lite"/>
    </source>
</evidence>
<feature type="transmembrane region" description="Helical" evidence="2">
    <location>
        <begin position="182"/>
        <end position="199"/>
    </location>
</feature>
<name>A0ABP6UMZ4_9MICO</name>
<gene>
    <name evidence="3" type="ORF">GCM10022262_35840</name>
</gene>
<proteinExistence type="predicted"/>
<keyword evidence="4" id="KW-1185">Reference proteome</keyword>
<comment type="caution">
    <text evidence="3">The sequence shown here is derived from an EMBL/GenBank/DDBJ whole genome shotgun (WGS) entry which is preliminary data.</text>
</comment>
<feature type="transmembrane region" description="Helical" evidence="2">
    <location>
        <begin position="205"/>
        <end position="224"/>
    </location>
</feature>
<feature type="transmembrane region" description="Helical" evidence="2">
    <location>
        <begin position="6"/>
        <end position="23"/>
    </location>
</feature>
<evidence type="ECO:0000313" key="4">
    <source>
        <dbReference type="Proteomes" id="UP001499841"/>
    </source>
</evidence>
<feature type="region of interest" description="Disordered" evidence="1">
    <location>
        <begin position="24"/>
        <end position="43"/>
    </location>
</feature>
<evidence type="ECO:0008006" key="5">
    <source>
        <dbReference type="Google" id="ProtNLM"/>
    </source>
</evidence>
<keyword evidence="2" id="KW-1133">Transmembrane helix</keyword>
<organism evidence="3 4">
    <name type="scientific">Georgenia daeguensis</name>
    <dbReference type="NCBI Taxonomy" id="908355"/>
    <lineage>
        <taxon>Bacteria</taxon>
        <taxon>Bacillati</taxon>
        <taxon>Actinomycetota</taxon>
        <taxon>Actinomycetes</taxon>
        <taxon>Micrococcales</taxon>
        <taxon>Bogoriellaceae</taxon>
        <taxon>Georgenia</taxon>
    </lineage>
</organism>
<evidence type="ECO:0000313" key="3">
    <source>
        <dbReference type="EMBL" id="GAA3509377.1"/>
    </source>
</evidence>
<keyword evidence="2" id="KW-0472">Membrane</keyword>
<sequence length="249" mass="25590">MTEVVTVAVLVASAVLLLVRPGRHPAPRSQRRRKRLRPRARRRPGTREIDLGVLVTEVATRLKAGADVDAAWDETFARAGLTGRTAAREDGVPGQLLELAARHAAHDRLPRPVRRLVRHPPGIGSTTAGALPGAIAACRLTHELGAPLAEVLVRCADGLTEAGHARAARAVALAGPRATARLLGWLPVLGLVLGAGIGADPVGVLLGGGLGSACLLAGVVLMVAGRRWVVALERAAGAAGTGGDGRAAR</sequence>
<evidence type="ECO:0000256" key="2">
    <source>
        <dbReference type="SAM" id="Phobius"/>
    </source>
</evidence>
<dbReference type="EMBL" id="BAABBA010000024">
    <property type="protein sequence ID" value="GAA3509377.1"/>
    <property type="molecule type" value="Genomic_DNA"/>
</dbReference>
<dbReference type="Proteomes" id="UP001499841">
    <property type="component" value="Unassembled WGS sequence"/>
</dbReference>
<dbReference type="RefSeq" id="WP_345044260.1">
    <property type="nucleotide sequence ID" value="NZ_BAABBA010000024.1"/>
</dbReference>
<keyword evidence="2" id="KW-0812">Transmembrane</keyword>
<reference evidence="4" key="1">
    <citation type="journal article" date="2019" name="Int. J. Syst. Evol. Microbiol.">
        <title>The Global Catalogue of Microorganisms (GCM) 10K type strain sequencing project: providing services to taxonomists for standard genome sequencing and annotation.</title>
        <authorList>
            <consortium name="The Broad Institute Genomics Platform"/>
            <consortium name="The Broad Institute Genome Sequencing Center for Infectious Disease"/>
            <person name="Wu L."/>
            <person name="Ma J."/>
        </authorList>
    </citation>
    <scope>NUCLEOTIDE SEQUENCE [LARGE SCALE GENOMIC DNA]</scope>
    <source>
        <strain evidence="4">JCM 17459</strain>
    </source>
</reference>